<feature type="compositionally biased region" description="Basic residues" evidence="8">
    <location>
        <begin position="94"/>
        <end position="103"/>
    </location>
</feature>
<proteinExistence type="inferred from homology"/>
<feature type="domain" description="PHD-type" evidence="9">
    <location>
        <begin position="382"/>
        <end position="502"/>
    </location>
</feature>
<evidence type="ECO:0000256" key="1">
    <source>
        <dbReference type="ARBA" id="ARBA00006914"/>
    </source>
</evidence>
<dbReference type="SMART" id="SM00382">
    <property type="entry name" value="AAA"/>
    <property type="match status" value="1"/>
</dbReference>
<dbReference type="Gene3D" id="1.10.8.60">
    <property type="match status" value="1"/>
</dbReference>
<dbReference type="Gene3D" id="3.40.50.300">
    <property type="entry name" value="P-loop containing nucleotide triphosphate hydrolases"/>
    <property type="match status" value="1"/>
</dbReference>
<feature type="compositionally biased region" description="Polar residues" evidence="8">
    <location>
        <begin position="213"/>
        <end position="236"/>
    </location>
</feature>
<dbReference type="PANTHER" id="PTHR23069">
    <property type="entry name" value="AAA DOMAIN-CONTAINING"/>
    <property type="match status" value="1"/>
</dbReference>
<dbReference type="GO" id="GO:0005634">
    <property type="term" value="C:nucleus"/>
    <property type="evidence" value="ECO:0007669"/>
    <property type="project" value="TreeGrafter"/>
</dbReference>
<dbReference type="FunFam" id="3.30.40.10:FF:000739">
    <property type="entry name" value="P-loop containing nucleoside triphosphate hydrolases superfamily protein"/>
    <property type="match status" value="1"/>
</dbReference>
<sequence length="1805" mass="201024">MHRSESGEQAADSIATGRKRRKPAPAAASTPQPRRPFHRAKKKQKRLDAIRDHVAEPIQSPPDAPRPSEPEPGSLRRSTRVRRPPVALNSSPSPKRKKKRRFKTTPNKTNKNGDVSDDTKKRGPYPVRSVGDDFKESGNWETRLRSRARNVTPSPTNEKGKRKLFQESDGGKEEQKMVKPKRICEVKDSVNLEKILLLDDEEEVNVITVNSHISDSSNEVPSATNEPELNSDNEAPSLTKEDMPCSVKEVSPQLTSKIQQVQDMNHTLIPECEPDVSSPHIFEEQRTEKGNEQLEQPNCEPENETDNIIVGGNLEDTDAVKESSKDLHKVDALTPVSEDANVVRSRIREGRRCGLCGGGTDGKPPRKLVRDFGDSDNEAYGGLSASEEPNYDMWDGFDNEPGWLGPLLGPIHDRFGIAGVWVHQHCAVWSPEVYFAGLGCLKNVRAALCRGRALKCSRCGRPGATIGCRVDRCPKTYHLPCARAEGSIFDHRKFLIACADHRHLFQPHGSEYLQRIKKLKARKMKFEMRKLSNEASRKDFETEERWLENCGEDDEFLRREGRRLHRDLQRISPTYIGGESYSQNEKLYPGFESVAGLQDVIQCMKEVVILPLLYPEFFSRLGITPPRGVLLHGYPGTGKTLVVKALIGACSRGDKRIAYFARKGADCLGKYVGDAERQLRLLFQVAEKSQPSIIFFDEIDGLAPRRSKQQDQTHSSVVSTLLALLDGLKPRGSVVVIGATNRPEAVDPALRRPGRFDREIYFPLPSLKDRSAILSLHTQGWPKPVSGSLLNWIAEQTVGYAGADLQALCTQAAMVALKRNCALQELLSSAEKYPYHRRRLSLPPFTVEEQDWLAALAHAPPPCSRREVGASANDIVSSPLHPHLVPCLLPPIAHLLISLYLDERIWLPLSLSKAAKLLKDVTFSALEQKKLPSLSWGSYLCELMQEPAIANEAERILVVTGFLTGMPSFSAPEALENGHNDDCENPNPVICKFNPKGFHLGRNPVRKGAASLETKSGFRMLVSGNRRCGQRYLAACLLHGFVGHVEVHKANLATISQEGRGDIIQGLTRILLKCSSVGRCVIYMPRIDLWAIEDSYSQTAGKVVRMCTEAWSSFVEQVDSMSNSSSLIIMATYETSDLSLPHRIKQFFSHNVPNGTIPSYCEHTIPRFFMHLDGIFNHELVFDLSAEKLSWDLIKQYIQLIHHKTHMAEAQDEIKICHDKNSDVEFHDMSTKAFIEDAESKKCFSLTKLDSKEANIDIQPRQASLVRSPSLRTKGKSSLLSSIAAFGYQILRYPHFAELCWATSKLKEGPCTGINGPWKGWPFNSCFIRPNDSVEKPASGGKTSENSVVRGLIAVGLLAYRGVYSSVMEVSLEVRRVLELLVEQVNSKILGGKDSYRFLRLLSQVAYFEDVVNSWAYSLYSLDIENPASTSNPRPSTEGRLGEHACTTALVENGEREPSFSVRNPEEVRLKVVEDNPNGFLTENNGRISPEKVVLIDMQDNDRGILGLQVDKSGLAVDENPNKELTPPRVLIPKVGGLENGVAMFQGRVPFSPVCTPHDSACDSSSFASENPYRPEAIVPNGGITHEVLDSSKPSKSSMMDYECSDGYVSSRIFQSKEDGLNSSEPVGMVNTVVQEHKKNSSTPETSCLYSCCSGCVHRIQVLLREIIISSLKSNQVGLTIEDVHDVVETCSVTLLATIRKSFLSERRIEVNECGMVCCRVCGCKNVGHMHHEEISQSMETKPKECNCHREGNHTFFGRTRMKFFFRNCTMVPLDPGQATFHCNVEKLCICSAIGKISTIKQPLD</sequence>
<dbReference type="Pfam" id="PF17862">
    <property type="entry name" value="AAA_lid_3"/>
    <property type="match status" value="1"/>
</dbReference>
<dbReference type="InterPro" id="IPR013083">
    <property type="entry name" value="Znf_RING/FYVE/PHD"/>
</dbReference>
<dbReference type="FunFam" id="3.40.50.300:FF:000061">
    <property type="entry name" value="ATPase family, AAA domain-containing 2"/>
    <property type="match status" value="1"/>
</dbReference>
<dbReference type="Proteomes" id="UP000825729">
    <property type="component" value="Unassembled WGS sequence"/>
</dbReference>
<dbReference type="InterPro" id="IPR034732">
    <property type="entry name" value="EPHD"/>
</dbReference>
<dbReference type="GO" id="GO:0005524">
    <property type="term" value="F:ATP binding"/>
    <property type="evidence" value="ECO:0007669"/>
    <property type="project" value="UniProtKB-KW"/>
</dbReference>
<dbReference type="Gene3D" id="3.30.40.10">
    <property type="entry name" value="Zinc/RING finger domain, C3HC4 (zinc finger)"/>
    <property type="match status" value="1"/>
</dbReference>
<protein>
    <recommendedName>
        <fullName evidence="9">PHD-type domain-containing protein</fullName>
    </recommendedName>
</protein>
<dbReference type="GO" id="GO:0006337">
    <property type="term" value="P:nucleosome disassembly"/>
    <property type="evidence" value="ECO:0007669"/>
    <property type="project" value="TreeGrafter"/>
</dbReference>
<keyword evidence="3" id="KW-0547">Nucleotide-binding</keyword>
<evidence type="ECO:0000256" key="4">
    <source>
        <dbReference type="ARBA" id="ARBA00022771"/>
    </source>
</evidence>
<reference evidence="10 11" key="1">
    <citation type="submission" date="2021-07" db="EMBL/GenBank/DDBJ databases">
        <title>The Aristolochia fimbriata genome: insights into angiosperm evolution, floral development and chemical biosynthesis.</title>
        <authorList>
            <person name="Jiao Y."/>
        </authorList>
    </citation>
    <scope>NUCLEOTIDE SEQUENCE [LARGE SCALE GENOMIC DNA]</scope>
    <source>
        <strain evidence="10">IBCAS-2021</strain>
        <tissue evidence="10">Leaf</tissue>
    </source>
</reference>
<dbReference type="GO" id="GO:0006334">
    <property type="term" value="P:nucleosome assembly"/>
    <property type="evidence" value="ECO:0007669"/>
    <property type="project" value="TreeGrafter"/>
</dbReference>
<dbReference type="PROSITE" id="PS00674">
    <property type="entry name" value="AAA"/>
    <property type="match status" value="1"/>
</dbReference>
<feature type="compositionally biased region" description="Basic residues" evidence="8">
    <location>
        <begin position="35"/>
        <end position="45"/>
    </location>
</feature>
<dbReference type="InterPro" id="IPR027417">
    <property type="entry name" value="P-loop_NTPase"/>
</dbReference>
<evidence type="ECO:0000256" key="3">
    <source>
        <dbReference type="ARBA" id="ARBA00022741"/>
    </source>
</evidence>
<dbReference type="GO" id="GO:0042393">
    <property type="term" value="F:histone binding"/>
    <property type="evidence" value="ECO:0007669"/>
    <property type="project" value="TreeGrafter"/>
</dbReference>
<dbReference type="FunFam" id="1.10.8.60:FF:000084">
    <property type="entry name" value="p-loop containing nucleoside triphosphate hydrolase superfamily protein"/>
    <property type="match status" value="1"/>
</dbReference>
<comment type="similarity">
    <text evidence="1">Belongs to the AAA ATPase family.</text>
</comment>
<dbReference type="Pfam" id="PF00004">
    <property type="entry name" value="AAA"/>
    <property type="match status" value="1"/>
</dbReference>
<feature type="region of interest" description="Disordered" evidence="8">
    <location>
        <begin position="213"/>
        <end position="244"/>
    </location>
</feature>
<dbReference type="InterPro" id="IPR003960">
    <property type="entry name" value="ATPase_AAA_CS"/>
</dbReference>
<keyword evidence="2" id="KW-0479">Metal-binding</keyword>
<dbReference type="EMBL" id="JAINDJ010000005">
    <property type="protein sequence ID" value="KAG9447775.1"/>
    <property type="molecule type" value="Genomic_DNA"/>
</dbReference>
<dbReference type="InterPro" id="IPR003959">
    <property type="entry name" value="ATPase_AAA_core"/>
</dbReference>
<dbReference type="InterPro" id="IPR041569">
    <property type="entry name" value="AAA_lid_3"/>
</dbReference>
<evidence type="ECO:0000313" key="11">
    <source>
        <dbReference type="Proteomes" id="UP000825729"/>
    </source>
</evidence>
<feature type="compositionally biased region" description="Basic and acidic residues" evidence="8">
    <location>
        <begin position="130"/>
        <end position="144"/>
    </location>
</feature>
<evidence type="ECO:0000256" key="7">
    <source>
        <dbReference type="ARBA" id="ARBA00023117"/>
    </source>
</evidence>
<feature type="compositionally biased region" description="Basic and acidic residues" evidence="8">
    <location>
        <begin position="46"/>
        <end position="55"/>
    </location>
</feature>
<feature type="region of interest" description="Disordered" evidence="8">
    <location>
        <begin position="1"/>
        <end position="179"/>
    </location>
</feature>
<evidence type="ECO:0000256" key="5">
    <source>
        <dbReference type="ARBA" id="ARBA00022833"/>
    </source>
</evidence>
<feature type="compositionally biased region" description="Basic and acidic residues" evidence="8">
    <location>
        <begin position="164"/>
        <end position="179"/>
    </location>
</feature>
<keyword evidence="6" id="KW-0067">ATP-binding</keyword>
<evidence type="ECO:0000256" key="2">
    <source>
        <dbReference type="ARBA" id="ARBA00022723"/>
    </source>
</evidence>
<keyword evidence="11" id="KW-1185">Reference proteome</keyword>
<evidence type="ECO:0000256" key="6">
    <source>
        <dbReference type="ARBA" id="ARBA00022840"/>
    </source>
</evidence>
<evidence type="ECO:0000256" key="8">
    <source>
        <dbReference type="SAM" id="MobiDB-lite"/>
    </source>
</evidence>
<keyword evidence="4" id="KW-0863">Zinc-finger</keyword>
<dbReference type="GO" id="GO:0003682">
    <property type="term" value="F:chromatin binding"/>
    <property type="evidence" value="ECO:0007669"/>
    <property type="project" value="TreeGrafter"/>
</dbReference>
<dbReference type="GO" id="GO:0016887">
    <property type="term" value="F:ATP hydrolysis activity"/>
    <property type="evidence" value="ECO:0007669"/>
    <property type="project" value="InterPro"/>
</dbReference>
<dbReference type="InterPro" id="IPR003593">
    <property type="entry name" value="AAA+_ATPase"/>
</dbReference>
<dbReference type="InterPro" id="IPR045199">
    <property type="entry name" value="ATAD2-like"/>
</dbReference>
<name>A0AAV7EI60_ARIFI</name>
<evidence type="ECO:0000259" key="9">
    <source>
        <dbReference type="PROSITE" id="PS51805"/>
    </source>
</evidence>
<organism evidence="10 11">
    <name type="scientific">Aristolochia fimbriata</name>
    <name type="common">White veined hardy Dutchman's pipe vine</name>
    <dbReference type="NCBI Taxonomy" id="158543"/>
    <lineage>
        <taxon>Eukaryota</taxon>
        <taxon>Viridiplantae</taxon>
        <taxon>Streptophyta</taxon>
        <taxon>Embryophyta</taxon>
        <taxon>Tracheophyta</taxon>
        <taxon>Spermatophyta</taxon>
        <taxon>Magnoliopsida</taxon>
        <taxon>Magnoliidae</taxon>
        <taxon>Piperales</taxon>
        <taxon>Aristolochiaceae</taxon>
        <taxon>Aristolochia</taxon>
    </lineage>
</organism>
<gene>
    <name evidence="10" type="ORF">H6P81_013903</name>
</gene>
<dbReference type="GO" id="GO:0008270">
    <property type="term" value="F:zinc ion binding"/>
    <property type="evidence" value="ECO:0007669"/>
    <property type="project" value="UniProtKB-KW"/>
</dbReference>
<feature type="compositionally biased region" description="Basic and acidic residues" evidence="8">
    <location>
        <begin position="283"/>
        <end position="292"/>
    </location>
</feature>
<keyword evidence="5" id="KW-0862">Zinc</keyword>
<dbReference type="PROSITE" id="PS51805">
    <property type="entry name" value="EPHD"/>
    <property type="match status" value="1"/>
</dbReference>
<dbReference type="Pfam" id="PF13771">
    <property type="entry name" value="zf-HC5HC2H"/>
    <property type="match status" value="1"/>
</dbReference>
<comment type="caution">
    <text evidence="10">The sequence shown here is derived from an EMBL/GenBank/DDBJ whole genome shotgun (WGS) entry which is preliminary data.</text>
</comment>
<dbReference type="GO" id="GO:0045815">
    <property type="term" value="P:transcription initiation-coupled chromatin remodeling"/>
    <property type="evidence" value="ECO:0007669"/>
    <property type="project" value="TreeGrafter"/>
</dbReference>
<evidence type="ECO:0000313" key="10">
    <source>
        <dbReference type="EMBL" id="KAG9447775.1"/>
    </source>
</evidence>
<dbReference type="PANTHER" id="PTHR23069:SF7">
    <property type="entry name" value="P-LOOP CONTAINING NUCLEOSIDE TRIPHOSPHATE HYDROLASES SUPERFAMILY PROTEIN"/>
    <property type="match status" value="1"/>
</dbReference>
<accession>A0AAV7EI60</accession>
<feature type="region of interest" description="Disordered" evidence="8">
    <location>
        <begin position="283"/>
        <end position="306"/>
    </location>
</feature>
<dbReference type="SUPFAM" id="SSF52540">
    <property type="entry name" value="P-loop containing nucleoside triphosphate hydrolases"/>
    <property type="match status" value="1"/>
</dbReference>
<keyword evidence="7" id="KW-0103">Bromodomain</keyword>